<feature type="domain" description="Fibronectin type-III" evidence="25">
    <location>
        <begin position="595"/>
        <end position="687"/>
    </location>
</feature>
<organism evidence="26 27">
    <name type="scientific">Macrostomum lignano</name>
    <dbReference type="NCBI Taxonomy" id="282301"/>
    <lineage>
        <taxon>Eukaryota</taxon>
        <taxon>Metazoa</taxon>
        <taxon>Spiralia</taxon>
        <taxon>Lophotrochozoa</taxon>
        <taxon>Platyhelminthes</taxon>
        <taxon>Rhabditophora</taxon>
        <taxon>Macrostomorpha</taxon>
        <taxon>Macrostomida</taxon>
        <taxon>Macrostomidae</taxon>
        <taxon>Macrostomum</taxon>
    </lineage>
</organism>
<evidence type="ECO:0000259" key="23">
    <source>
        <dbReference type="PROSITE" id="PS50011"/>
    </source>
</evidence>
<keyword evidence="15" id="KW-0460">Magnesium</keyword>
<dbReference type="PROSITE" id="PS50853">
    <property type="entry name" value="FN3"/>
    <property type="match status" value="15"/>
</dbReference>
<dbReference type="InterPro" id="IPR017441">
    <property type="entry name" value="Protein_kinase_ATP_BS"/>
</dbReference>
<feature type="compositionally biased region" description="Basic and acidic residues" evidence="22">
    <location>
        <begin position="3705"/>
        <end position="3716"/>
    </location>
</feature>
<dbReference type="SMART" id="SM00220">
    <property type="entry name" value="S_TKc"/>
    <property type="match status" value="1"/>
</dbReference>
<feature type="domain" description="Fibronectin type-III" evidence="25">
    <location>
        <begin position="2714"/>
        <end position="2811"/>
    </location>
</feature>
<evidence type="ECO:0000256" key="14">
    <source>
        <dbReference type="ARBA" id="ARBA00022840"/>
    </source>
</evidence>
<dbReference type="FunFam" id="2.60.40.10:FF:000003">
    <property type="entry name" value="Titin isoform E"/>
    <property type="match status" value="4"/>
</dbReference>
<dbReference type="SMART" id="SM00060">
    <property type="entry name" value="FN3"/>
    <property type="match status" value="16"/>
</dbReference>
<comment type="catalytic activity">
    <reaction evidence="19">
        <text>L-threonyl-[protein] + ATP = O-phospho-L-threonyl-[protein] + ADP + H(+)</text>
        <dbReference type="Rhea" id="RHEA:46608"/>
        <dbReference type="Rhea" id="RHEA-COMP:11060"/>
        <dbReference type="Rhea" id="RHEA-COMP:11605"/>
        <dbReference type="ChEBI" id="CHEBI:15378"/>
        <dbReference type="ChEBI" id="CHEBI:30013"/>
        <dbReference type="ChEBI" id="CHEBI:30616"/>
        <dbReference type="ChEBI" id="CHEBI:61977"/>
        <dbReference type="ChEBI" id="CHEBI:456216"/>
        <dbReference type="EC" id="2.7.11.1"/>
    </reaction>
</comment>
<feature type="domain" description="Fibronectin type-III" evidence="25">
    <location>
        <begin position="1591"/>
        <end position="1685"/>
    </location>
</feature>
<dbReference type="GO" id="GO:0005516">
    <property type="term" value="F:calmodulin binding"/>
    <property type="evidence" value="ECO:0007669"/>
    <property type="project" value="UniProtKB-KW"/>
</dbReference>
<evidence type="ECO:0000256" key="4">
    <source>
        <dbReference type="ARBA" id="ARBA00012513"/>
    </source>
</evidence>
<dbReference type="InterPro" id="IPR008271">
    <property type="entry name" value="Ser/Thr_kinase_AS"/>
</dbReference>
<sequence>MKTTAAFDSYSEEEADELPDLRMSDRDSSRRTSAQQGPNITVDKAEDDGQDGAESPGRRASGSGLRDKMANEIQEMQHMLDTRRMSQMNRRQSLVELIPGFPQLRATEKKKVEKDEFKEELVDTKVTEGSPIGKFRCVFSKPSTRYRWMKNKLEIFQGHKYNFINNGCEYILEIKKVKMEDAGLYTCKINDEVSTTAALDVVEQQKKYNFNQKLPETVHVVRGKDLNLECSVNDPRAHVNWYRSGEKLEYTANRYEMKRRENRCILRIVKARDEDETEFACLVEGDETYTDIIVDDPNWFFNRNLRPQECFEGDKEVVFECEVNEKDAVVKWFFCSNPDVNPMDVSKLQKLEEKDETQYKMESLQRTKRKLTVFNLDMDWHGVIICRTAKKTTVAKLTVKPDVEFKKSLYDTKGIELRKKELMVSLRNPKQHEVYWFKNGEPIQPNERIEVKQNKDDYYLIFNSLELDDEAEYSVKVGKHGCKCNMQVEECEKPPCLAGKLAQMMRVKKGQPFSCSIPVKGFPIPNVALIRNGEPVPETVQLKAIPGPGQVQLVLDDARGATRADRGKYQLKLFNSAGEEYVPFEFEVLDRPDKPGEPLDVMELAHDGCTLMWDPPEDDGGSPITAYDVELMDVADGQWKPFKSVKKEECRVTGLVEGNKYKFRVRAVNAEGHSDWLETTKATLARDPWDPPDPPGPCKLLDWDKNFAELDWTAPKNDNGSPVLKYVIESRSKTSTTWTVAKEVGPKDLKAKVEGLKEGQEYEFRVIAVNKAGSSDPSAPAGPVVAKPRFLKPRIDRMGIKPVNIKAGAPIVLELKFIGEPPPTPVWVVGDNPLAEDIQVESDIGCSKVTIKEGLRKHTGLYRLTVTNEVGEDSAEIEVVVLGKPSRPEGPLQVSEVTKNSCQLSWKPPKDDGGSPIQNYVLQKYDLKKREWETVSEMVAGTTFTANKLQEGHEYLFRVSAETAQGVGEPLETEEPTKIKNPFEEPDAPSPPEILDHNKTFVKIAYKPPRSDGGAPILGYIIERKEIKGTRWTKVTRDRVVELEFTDETVKENKEYEYRVTAVNKAGPSQPSGPSKHVKAKPAKAAPKLNLDSLGLGPGREIRVRAGEPIEIQIPIEGAPKPTITWTRDSRAQMQAAARVTDTEELTGFRVDSAKKADAGTYHVSLTNEHGKEDASIRVVVMDKPDPPEGPLEVKDLLADSCRLQWKPPKDTGGCEILDYIVEMCEEGSGIWEKVPGATDQPTCAVKQLVEGKRYRFRVKAVNRFGVSEPLETSGGAILAKNPFDAPDAPEHLTIEKYDRFQVSLAWKPPKSDGGNPIVGYVIEKKQKGSDWEKATPFVPSTEKLSFNVTSLNEGREYEFRVCAVNAAGLGKPSKATQPLIVRDPVFPAGPPGDLNVDKQKKDGVQLSWAKPKNEGGGKVKDYVVEKKNPDGEWVPVKTVPANERSAFVPMAEGEEAQFRVRAENEAGPGEPTRPTKTLKAENQPEAPRLDLSGLRDLTIKAGQDLVIKIPYTGFPKPTAEFEKDDKDFDATSEGKLSITETPDGDAGQLVYTVAKATGSNSGEYKITLRNSMGKDTGSLRVTVLDKPGPCTGPLEATDIDANQVTLKWAPPKSDGGEPVSNYVLEKRIKGTDEWLPVSSFLSSPTATVKNLEEGKPYEFRVMAENAQGRGEPLQTISPVTPKLPFEPPSACNQPAVEEVTADSVALSWQPPRNNGGSPVTGYIVEKRAKGDKSWSKASVTPVSSTNFTAKNLPEGKEFEFRVTPVNKAGPGEPSEPTDAVKVQAPQTAPRILSDFATKDVTAAAGEEFKLRIPFEGSPPENVECFHGATAVPVERFEIREETSEVVIVCKKAVKADEGKYTVTLKNRAGRDSIEPKVNIVDKPAMPEGPLEVSKIGPDSCTLTWRPPKDDGGAPVENYVVEKQDPRTGEWVPLSKFVRKPEYEAFGLDEGKPVKFRVRAENLHGLSEPLELETAVTPKLAFQPPGAPEGLDVTGVDESSVSLSWKKPRSDGGNKVQGYVVEYKEPSSNKWKKANDFPVKGNKMTVPGLDKNTKYEFRVRAKNDAGLGEPSAATKPVETKSKISPPGNPGTPAVTKTGKNFAELEWTKPLNEGGGRLTGFKVEKRKKNGDWETAATVPGSASDALIDGLDEDEEYEFRVTALNASGEGDPSPPSLPTKIEDRKAGASPEFLSRLQAATGAVGGSATFTCRIDGKPPPEVRWFKNGIELRPSARAQISSDGEVATLTLNDLSESDAGEITCELANKAGRECTSARLNVQRPPKLERAVPDQSGDVGDGVKFKVFFSGNGPLKLGLKKGSKDLSESPNVKLQEFDDYVVVQIKDLQREDAGDYKLELANESGSTAAPFSLKVKAKPSAAGGPLQASDVTKNACKLSWKPPRDDGGSKVTHYVVERKEKDKENWLTVASFCKLIEKMSTSVKITPPSVVLYNPALIAVLINETMINMNPPARSTGTKYAPTVVEIFSAAGVTNVVVSAGVGNVVGSGGVGMLSCQRVLGMLSGLEVLEMLSGLEVLGMLSCQGVLGMLSGLEVLGMLSGLEVLGMLSVLKALGMLSGLEVLGMLSGLEVLGMLSGLEVLGMLSGLEVLGMLSCQGVLGMLSGLEVLGMLSGLEVLGMLSGLEVLGMLSCQRVLGMLSGLEVLEMLSGLKDTSVDVQGLVENSEYSFRVFAVNENGSSEPLETTGPIVAKMPFDKPQAPGEPEAEEVGADFVSLSWSRPVSDGGGKITGYYVEKREAGASDAAWTRVNFVPIHNTTCNIPNLIEDKDYEFRVFAENEAGLSQPSGASRKVTVKDPKAQSLPQFTTQLKRQQVNEGKRAEFEVQLNGSPPFDVVWSKGVRELAPSGKYDIGKEGDRYYLVVNNCSIDDADEYSVRVSNRAGSRASRADLTIRSEPKIRKPARFDAPTVMDKGDNLTIKLPFTAYPKPSAVWKLNGVELKPGRKFEIEQKERHCILTVNDLSREDSGVYSLTLENDIGTASASIEVTVNDRPDPPKSLRTEAVTDTNIVLSWQPALDPEQSGVYISGYDIEKRELPSGSWVRCAQSRFAQASVDSLLRDKDYEFRVIAENLYGRSDPSPSVGPYRLAEPRVQARRAGDVRSELGGKRGHDGPKPSNYDSCYSNLWDRHRPYPVSIKTGSVYDDYEILEELGSGAFGVVHRCKEKATGQIFVAKFIDTPYSLDKQTVRNEVSIMNALHHPKLINLHDVYDDVNEMVLIMEFLSGGELFDRIADDSYKMSEAEVIKYMRQVCDGLKHMHEQGIVHLDIKPENLICETSKSTSIKVIDFGLATRLNPNETVKVTTATAEFAAPEIADNDGVGFYTDMWAVGVLAYVLLSGLSPFAGNDDYETLGNVKKCDWDFDRDAFASVSDEARDFIKSLLVRRPEKRLTVHEALDHPWLQRAAEGLDKRIPASRYDKLRQKMQDLHPNWFGGNLGIARLADFSSLRKLRMKEFQMHETSFDRREAVPRFVLRSKNAYCLEGQNAVFECKVLSISPPIVTWARNDEALMQSVKYMQRYAGHDFSLKINRVKPEDGGDYQVKAENSFGRKEATIKLHDNLEPAERTPRPRKSPSPLPELWKEPDRPAKVTFPLRNRFIQEGGFVKLSCTFDGLPPPEVFWTKDGRELQPRGKDYNLQVVSGVASLEIFSASTQDSGRYSVRVKNAKGEDETQCKLDVCESRVKSVGSGGSGVRFKESMSVDRLSETYSRSQRSGAGGGSSTIVEEKYSLDFESTSTSSTSRTEMRSSTSATSVSRVSERSSRQKQTETSTLSASEAPKAAPEVTKKLPAALTAKEGDRVELSCTFNATADDIGIAWDLDGKPAQAEESALEIRTSGTSSSLLLPDALVEDSGLYTCTCSASGASAKTSCRLTVEAPKAQAAQVKIDAHPRSLSVKDGEPFELALKASGGVTAVRWTANGKPVSADFEQASDPASGAFSLKSVEALFPDDSGQYRAELLAADSAVAAVAQCSVRVAPPPDEPDAPSELLETFPESATVQAGAAVTVACKAKLPGLTATWTKENGTATGQLSNDGDRLRLVSADCDHSLNIAAAAATDSGLYRIDLTGPDGAKETACFSLQILPC</sequence>
<feature type="domain" description="Ig-like" evidence="24">
    <location>
        <begin position="2910"/>
        <end position="3003"/>
    </location>
</feature>
<dbReference type="InterPro" id="IPR036179">
    <property type="entry name" value="Ig-like_dom_sf"/>
</dbReference>
<dbReference type="InterPro" id="IPR013098">
    <property type="entry name" value="Ig_I-set"/>
</dbReference>
<dbReference type="InterPro" id="IPR011009">
    <property type="entry name" value="Kinase-like_dom_sf"/>
</dbReference>
<feature type="domain" description="Ig-like" evidence="24">
    <location>
        <begin position="2817"/>
        <end position="2905"/>
    </location>
</feature>
<feature type="domain" description="Fibronectin type-III" evidence="25">
    <location>
        <begin position="988"/>
        <end position="1083"/>
    </location>
</feature>
<dbReference type="FunFam" id="2.60.40.10:FF:000147">
    <property type="entry name" value="Myosin light chain kinase"/>
    <property type="match status" value="1"/>
</dbReference>
<feature type="region of interest" description="Disordered" evidence="22">
    <location>
        <begin position="3108"/>
        <end position="3129"/>
    </location>
</feature>
<keyword evidence="12" id="KW-0418">Kinase</keyword>
<evidence type="ECO:0000256" key="21">
    <source>
        <dbReference type="PROSITE-ProRule" id="PRU10141"/>
    </source>
</evidence>
<feature type="domain" description="Ig-like" evidence="24">
    <location>
        <begin position="1087"/>
        <end position="1180"/>
    </location>
</feature>
<feature type="domain" description="Ig-like" evidence="24">
    <location>
        <begin position="3996"/>
        <end position="4072"/>
    </location>
</feature>
<keyword evidence="9" id="KW-0479">Metal-binding</keyword>
<dbReference type="InterPro" id="IPR003599">
    <property type="entry name" value="Ig_sub"/>
</dbReference>
<feature type="compositionally biased region" description="Low complexity" evidence="22">
    <location>
        <begin position="3744"/>
        <end position="3767"/>
    </location>
</feature>
<comment type="subcellular location">
    <subcellularLocation>
        <location evidence="2">Cytoplasm</location>
    </subcellularLocation>
</comment>
<proteinExistence type="inferred from homology"/>
<dbReference type="InterPro" id="IPR000719">
    <property type="entry name" value="Prot_kinase_dom"/>
</dbReference>
<evidence type="ECO:0000256" key="12">
    <source>
        <dbReference type="ARBA" id="ARBA00022777"/>
    </source>
</evidence>
<keyword evidence="5" id="KW-0963">Cytoplasm</keyword>
<evidence type="ECO:0000256" key="20">
    <source>
        <dbReference type="ARBA" id="ARBA00048679"/>
    </source>
</evidence>
<comment type="catalytic activity">
    <reaction evidence="20">
        <text>L-seryl-[protein] + ATP = O-phospho-L-seryl-[protein] + ADP + H(+)</text>
        <dbReference type="Rhea" id="RHEA:17989"/>
        <dbReference type="Rhea" id="RHEA-COMP:9863"/>
        <dbReference type="Rhea" id="RHEA-COMP:11604"/>
        <dbReference type="ChEBI" id="CHEBI:15378"/>
        <dbReference type="ChEBI" id="CHEBI:29999"/>
        <dbReference type="ChEBI" id="CHEBI:30616"/>
        <dbReference type="ChEBI" id="CHEBI:83421"/>
        <dbReference type="ChEBI" id="CHEBI:456216"/>
        <dbReference type="EC" id="2.7.11.1"/>
    </reaction>
</comment>
<feature type="region of interest" description="Disordered" evidence="22">
    <location>
        <begin position="1"/>
        <end position="66"/>
    </location>
</feature>
<evidence type="ECO:0000256" key="7">
    <source>
        <dbReference type="ARBA" id="ARBA00022553"/>
    </source>
</evidence>
<dbReference type="GO" id="GO:0051239">
    <property type="term" value="P:regulation of multicellular organismal process"/>
    <property type="evidence" value="ECO:0007669"/>
    <property type="project" value="UniProtKB-ARBA"/>
</dbReference>
<dbReference type="CDD" id="cd00063">
    <property type="entry name" value="FN3"/>
    <property type="match status" value="16"/>
</dbReference>
<feature type="domain" description="Fibronectin type-III" evidence="25">
    <location>
        <begin position="1187"/>
        <end position="1283"/>
    </location>
</feature>
<dbReference type="GO" id="GO:0046872">
    <property type="term" value="F:metal ion binding"/>
    <property type="evidence" value="ECO:0007669"/>
    <property type="project" value="UniProtKB-KW"/>
</dbReference>
<dbReference type="WBParaSite" id="maker-uti_cns_0000580-snap-gene-0.8-mRNA-1">
    <property type="protein sequence ID" value="maker-uti_cns_0000580-snap-gene-0.8-mRNA-1"/>
    <property type="gene ID" value="maker-uti_cns_0000580-snap-gene-0.8"/>
</dbReference>
<dbReference type="FunFam" id="2.60.40.10:FF:000022">
    <property type="entry name" value="Cardiac titin"/>
    <property type="match status" value="1"/>
</dbReference>
<dbReference type="FunFam" id="2.60.40.10:FF:000127">
    <property type="entry name" value="titin isoform X1"/>
    <property type="match status" value="5"/>
</dbReference>
<dbReference type="SUPFAM" id="SSF49265">
    <property type="entry name" value="Fibronectin type III"/>
    <property type="match status" value="9"/>
</dbReference>
<dbReference type="InterPro" id="IPR013783">
    <property type="entry name" value="Ig-like_fold"/>
</dbReference>
<feature type="compositionally biased region" description="Basic and acidic residues" evidence="22">
    <location>
        <begin position="3768"/>
        <end position="3777"/>
    </location>
</feature>
<keyword evidence="16" id="KW-0112">Calmodulin-binding</keyword>
<evidence type="ECO:0000313" key="27">
    <source>
        <dbReference type="WBParaSite" id="maker-uti_cns_0000580-snap-gene-0.8-mRNA-1"/>
    </source>
</evidence>
<dbReference type="CDD" id="cd00096">
    <property type="entry name" value="Ig"/>
    <property type="match status" value="2"/>
</dbReference>
<evidence type="ECO:0000256" key="10">
    <source>
        <dbReference type="ARBA" id="ARBA00022737"/>
    </source>
</evidence>
<dbReference type="PANTHER" id="PTHR14340">
    <property type="entry name" value="MICROFIBRIL-ASSOCIATED GLYCOPROTEIN 3"/>
    <property type="match status" value="1"/>
</dbReference>
<feature type="domain" description="Fibronectin type-III" evidence="25">
    <location>
        <begin position="2377"/>
        <end position="2478"/>
    </location>
</feature>
<keyword evidence="26" id="KW-1185">Reference proteome</keyword>
<protein>
    <recommendedName>
        <fullName evidence="4">non-specific serine/threonine protein kinase</fullName>
        <ecNumber evidence="4">2.7.11.1</ecNumber>
    </recommendedName>
</protein>
<feature type="domain" description="Fibronectin type-III" evidence="25">
    <location>
        <begin position="1987"/>
        <end position="2082"/>
    </location>
</feature>
<dbReference type="Gene3D" id="1.10.510.10">
    <property type="entry name" value="Transferase(Phosphotransferase) domain 1"/>
    <property type="match status" value="1"/>
</dbReference>
<dbReference type="InterPro" id="IPR003961">
    <property type="entry name" value="FN3_dom"/>
</dbReference>
<reference evidence="27" key="1">
    <citation type="submission" date="2016-11" db="UniProtKB">
        <authorList>
            <consortium name="WormBaseParasite"/>
        </authorList>
    </citation>
    <scope>IDENTIFICATION</scope>
</reference>
<feature type="binding site" evidence="21">
    <location>
        <position position="3187"/>
    </location>
    <ligand>
        <name>ATP</name>
        <dbReference type="ChEBI" id="CHEBI:30616"/>
    </ligand>
</feature>
<feature type="region of interest" description="Disordered" evidence="22">
    <location>
        <begin position="3570"/>
        <end position="3595"/>
    </location>
</feature>
<dbReference type="InterPro" id="IPR003598">
    <property type="entry name" value="Ig_sub2"/>
</dbReference>
<feature type="domain" description="Ig-like" evidence="24">
    <location>
        <begin position="3888"/>
        <end position="3977"/>
    </location>
</feature>
<feature type="domain" description="Fibronectin type-III" evidence="25">
    <location>
        <begin position="1289"/>
        <end position="1385"/>
    </location>
</feature>
<keyword evidence="14 21" id="KW-0067">ATP-binding</keyword>
<accession>A0A1I8G1T6</accession>
<feature type="domain" description="Fibronectin type-III" evidence="25">
    <location>
        <begin position="2085"/>
        <end position="2182"/>
    </location>
</feature>
<evidence type="ECO:0000256" key="2">
    <source>
        <dbReference type="ARBA" id="ARBA00004496"/>
    </source>
</evidence>
<feature type="domain" description="Fibronectin type-III" evidence="25">
    <location>
        <begin position="3008"/>
        <end position="3103"/>
    </location>
</feature>
<feature type="compositionally biased region" description="Basic and acidic residues" evidence="22">
    <location>
        <begin position="3570"/>
        <end position="3579"/>
    </location>
</feature>
<dbReference type="GO" id="GO:0048738">
    <property type="term" value="P:cardiac muscle tissue development"/>
    <property type="evidence" value="ECO:0007669"/>
    <property type="project" value="TreeGrafter"/>
</dbReference>
<keyword evidence="7" id="KW-0597">Phosphoprotein</keyword>
<dbReference type="FunFam" id="1.10.510.10:FF:000321">
    <property type="entry name" value="Bent, isoform C"/>
    <property type="match status" value="1"/>
</dbReference>
<evidence type="ECO:0000256" key="17">
    <source>
        <dbReference type="ARBA" id="ARBA00023157"/>
    </source>
</evidence>
<evidence type="ECO:0000256" key="22">
    <source>
        <dbReference type="SAM" id="MobiDB-lite"/>
    </source>
</evidence>
<dbReference type="PROSITE" id="PS00108">
    <property type="entry name" value="PROTEIN_KINASE_ST"/>
    <property type="match status" value="1"/>
</dbReference>
<dbReference type="Pfam" id="PF00069">
    <property type="entry name" value="Pkinase"/>
    <property type="match status" value="1"/>
</dbReference>
<feature type="domain" description="Ig-like" evidence="24">
    <location>
        <begin position="223"/>
        <end position="293"/>
    </location>
</feature>
<dbReference type="FunFam" id="3.30.200.20:FF:000249">
    <property type="entry name" value="twitchin isoform X2"/>
    <property type="match status" value="1"/>
</dbReference>
<feature type="region of interest" description="Disordered" evidence="22">
    <location>
        <begin position="2066"/>
        <end position="2094"/>
    </location>
</feature>
<feature type="compositionally biased region" description="Basic and acidic residues" evidence="22">
    <location>
        <begin position="19"/>
        <end position="30"/>
    </location>
</feature>
<dbReference type="FunFam" id="2.60.40.10:FF:000107">
    <property type="entry name" value="Myosin, light chain kinase a"/>
    <property type="match status" value="2"/>
</dbReference>
<dbReference type="Gene3D" id="2.60.40.10">
    <property type="entry name" value="Immunoglobulins"/>
    <property type="match status" value="33"/>
</dbReference>
<dbReference type="GO" id="GO:0050793">
    <property type="term" value="P:regulation of developmental process"/>
    <property type="evidence" value="ECO:0007669"/>
    <property type="project" value="UniProtKB-ARBA"/>
</dbReference>
<dbReference type="GO" id="GO:0005524">
    <property type="term" value="F:ATP binding"/>
    <property type="evidence" value="ECO:0007669"/>
    <property type="project" value="UniProtKB-UniRule"/>
</dbReference>
<feature type="domain" description="Ig-like" evidence="24">
    <location>
        <begin position="102"/>
        <end position="200"/>
    </location>
</feature>
<dbReference type="Proteomes" id="UP000095280">
    <property type="component" value="Unplaced"/>
</dbReference>
<dbReference type="FunFam" id="2.60.40.10:FF:000056">
    <property type="entry name" value="twitchin isoform X4"/>
    <property type="match status" value="3"/>
</dbReference>
<evidence type="ECO:0000313" key="26">
    <source>
        <dbReference type="Proteomes" id="UP000095280"/>
    </source>
</evidence>
<dbReference type="PROSITE" id="PS00107">
    <property type="entry name" value="PROTEIN_KINASE_ATP"/>
    <property type="match status" value="1"/>
</dbReference>
<evidence type="ECO:0000256" key="6">
    <source>
        <dbReference type="ARBA" id="ARBA00022527"/>
    </source>
</evidence>
<evidence type="ECO:0000256" key="1">
    <source>
        <dbReference type="ARBA" id="ARBA00001946"/>
    </source>
</evidence>
<feature type="domain" description="Fibronectin type-III" evidence="25">
    <location>
        <begin position="1887"/>
        <end position="1980"/>
    </location>
</feature>
<keyword evidence="13" id="KW-0106">Calcium</keyword>
<keyword evidence="6" id="KW-0723">Serine/threonine-protein kinase</keyword>
<keyword evidence="11 21" id="KW-0547">Nucleotide-binding</keyword>
<feature type="region of interest" description="Disordered" evidence="22">
    <location>
        <begin position="1464"/>
        <end position="1486"/>
    </location>
</feature>
<feature type="domain" description="Fibronectin type-III" evidence="25">
    <location>
        <begin position="1391"/>
        <end position="1484"/>
    </location>
</feature>
<dbReference type="SUPFAM" id="SSF56112">
    <property type="entry name" value="Protein kinase-like (PK-like)"/>
    <property type="match status" value="1"/>
</dbReference>
<feature type="region of interest" description="Disordered" evidence="22">
    <location>
        <begin position="1064"/>
        <end position="1084"/>
    </location>
</feature>
<feature type="compositionally biased region" description="Basic and acidic residues" evidence="22">
    <location>
        <begin position="3109"/>
        <end position="3126"/>
    </location>
</feature>
<dbReference type="GO" id="GO:0031430">
    <property type="term" value="C:M band"/>
    <property type="evidence" value="ECO:0007669"/>
    <property type="project" value="TreeGrafter"/>
</dbReference>
<dbReference type="Pfam" id="PF07679">
    <property type="entry name" value="I-set"/>
    <property type="match status" value="14"/>
</dbReference>
<feature type="domain" description="Protein kinase" evidence="23">
    <location>
        <begin position="3158"/>
        <end position="3413"/>
    </location>
</feature>
<evidence type="ECO:0000256" key="11">
    <source>
        <dbReference type="ARBA" id="ARBA00022741"/>
    </source>
</evidence>
<feature type="domain" description="Fibronectin type-III" evidence="25">
    <location>
        <begin position="1688"/>
        <end position="1786"/>
    </location>
</feature>
<dbReference type="SMART" id="SM00408">
    <property type="entry name" value="IGc2"/>
    <property type="match status" value="9"/>
</dbReference>
<evidence type="ECO:0000256" key="5">
    <source>
        <dbReference type="ARBA" id="ARBA00022490"/>
    </source>
</evidence>
<keyword evidence="18" id="KW-0393">Immunoglobulin domain</keyword>
<comment type="similarity">
    <text evidence="3">Belongs to the protein kinase superfamily. CAMK Ser/Thr protein kinase family.</text>
</comment>
<dbReference type="SMART" id="SM00409">
    <property type="entry name" value="IG"/>
    <property type="match status" value="17"/>
</dbReference>
<evidence type="ECO:0000256" key="9">
    <source>
        <dbReference type="ARBA" id="ARBA00022723"/>
    </source>
</evidence>
<keyword evidence="10" id="KW-0677">Repeat</keyword>
<name>A0A1I8G1T6_9PLAT</name>
<dbReference type="InterPro" id="IPR007110">
    <property type="entry name" value="Ig-like_dom"/>
</dbReference>
<dbReference type="PROSITE" id="PS50011">
    <property type="entry name" value="PROTEIN_KINASE_DOM"/>
    <property type="match status" value="1"/>
</dbReference>
<keyword evidence="17" id="KW-1015">Disulfide bond</keyword>
<dbReference type="GO" id="GO:0004674">
    <property type="term" value="F:protein serine/threonine kinase activity"/>
    <property type="evidence" value="ECO:0007669"/>
    <property type="project" value="UniProtKB-KW"/>
</dbReference>
<dbReference type="Gene3D" id="3.30.200.20">
    <property type="entry name" value="Phosphorylase Kinase, domain 1"/>
    <property type="match status" value="1"/>
</dbReference>
<dbReference type="InterPro" id="IPR036116">
    <property type="entry name" value="FN3_sf"/>
</dbReference>
<feature type="domain" description="Fibronectin type-III" evidence="25">
    <location>
        <begin position="694"/>
        <end position="789"/>
    </location>
</feature>
<feature type="domain" description="Ig-like" evidence="24">
    <location>
        <begin position="3481"/>
        <end position="3567"/>
    </location>
</feature>
<evidence type="ECO:0000256" key="15">
    <source>
        <dbReference type="ARBA" id="ARBA00022842"/>
    </source>
</evidence>
<dbReference type="FunFam" id="2.60.40.10:FF:000031">
    <property type="entry name" value="Myosin-binding protein C, slow type"/>
    <property type="match status" value="4"/>
</dbReference>
<feature type="domain" description="Ig-like" evidence="24">
    <location>
        <begin position="3598"/>
        <end position="3688"/>
    </location>
</feature>
<evidence type="ECO:0000256" key="18">
    <source>
        <dbReference type="ARBA" id="ARBA00023319"/>
    </source>
</evidence>
<feature type="region of interest" description="Disordered" evidence="22">
    <location>
        <begin position="967"/>
        <end position="994"/>
    </location>
</feature>
<evidence type="ECO:0000256" key="16">
    <source>
        <dbReference type="ARBA" id="ARBA00022860"/>
    </source>
</evidence>
<dbReference type="PRINTS" id="PR00014">
    <property type="entry name" value="FNTYPEIII"/>
</dbReference>
<evidence type="ECO:0000259" key="24">
    <source>
        <dbReference type="PROSITE" id="PS50835"/>
    </source>
</evidence>
<keyword evidence="8" id="KW-0808">Transferase</keyword>
<evidence type="ECO:0000256" key="8">
    <source>
        <dbReference type="ARBA" id="ARBA00022679"/>
    </source>
</evidence>
<feature type="domain" description="Ig-like" evidence="24">
    <location>
        <begin position="2188"/>
        <end position="2276"/>
    </location>
</feature>
<evidence type="ECO:0000256" key="19">
    <source>
        <dbReference type="ARBA" id="ARBA00047899"/>
    </source>
</evidence>
<dbReference type="EC" id="2.7.11.1" evidence="4"/>
<dbReference type="PANTHER" id="PTHR14340:SF9">
    <property type="entry name" value="FIBRONECTIN TYPE-III DOMAIN-CONTAINING PROTEIN"/>
    <property type="match status" value="1"/>
</dbReference>
<comment type="cofactor">
    <cofactor evidence="1">
        <name>Mg(2+)</name>
        <dbReference type="ChEBI" id="CHEBI:18420"/>
    </cofactor>
</comment>
<dbReference type="SUPFAM" id="SSF48726">
    <property type="entry name" value="Immunoglobulin"/>
    <property type="match status" value="16"/>
</dbReference>
<feature type="domain" description="Ig-like" evidence="24">
    <location>
        <begin position="3793"/>
        <end position="3884"/>
    </location>
</feature>
<dbReference type="GO" id="GO:0045214">
    <property type="term" value="P:sarcomere organization"/>
    <property type="evidence" value="ECO:0007669"/>
    <property type="project" value="TreeGrafter"/>
</dbReference>
<evidence type="ECO:0000256" key="3">
    <source>
        <dbReference type="ARBA" id="ARBA00006692"/>
    </source>
</evidence>
<feature type="region of interest" description="Disordered" evidence="22">
    <location>
        <begin position="1881"/>
        <end position="1900"/>
    </location>
</feature>
<dbReference type="PROSITE" id="PS50835">
    <property type="entry name" value="IG_LIKE"/>
    <property type="match status" value="11"/>
</dbReference>
<feature type="domain" description="Fibronectin type-III" evidence="25">
    <location>
        <begin position="888"/>
        <end position="982"/>
    </location>
</feature>
<dbReference type="Pfam" id="PF00041">
    <property type="entry name" value="fn3"/>
    <property type="match status" value="14"/>
</dbReference>
<dbReference type="GO" id="GO:0008307">
    <property type="term" value="F:structural constituent of muscle"/>
    <property type="evidence" value="ECO:0007669"/>
    <property type="project" value="TreeGrafter"/>
</dbReference>
<evidence type="ECO:0000259" key="25">
    <source>
        <dbReference type="PROSITE" id="PS50853"/>
    </source>
</evidence>
<feature type="region of interest" description="Disordered" evidence="22">
    <location>
        <begin position="3695"/>
        <end position="3795"/>
    </location>
</feature>
<evidence type="ECO:0000256" key="13">
    <source>
        <dbReference type="ARBA" id="ARBA00022837"/>
    </source>
</evidence>